<dbReference type="STRING" id="121845.A0A3Q0IPQ9"/>
<dbReference type="GeneID" id="103507641"/>
<dbReference type="FunFam" id="3.30.9.10:FF:000026">
    <property type="entry name" value="FAD-dependent oxidoreductase domain-containing protein 1"/>
    <property type="match status" value="1"/>
</dbReference>
<evidence type="ECO:0000313" key="6">
    <source>
        <dbReference type="Proteomes" id="UP000079169"/>
    </source>
</evidence>
<name>A0A3Q0IPQ9_DIACI</name>
<dbReference type="SUPFAM" id="SSF51905">
    <property type="entry name" value="FAD/NAD(P)-binding domain"/>
    <property type="match status" value="1"/>
</dbReference>
<dbReference type="RefSeq" id="XP_026678276.1">
    <property type="nucleotide sequence ID" value="XM_026822475.1"/>
</dbReference>
<dbReference type="GO" id="GO:0005739">
    <property type="term" value="C:mitochondrion"/>
    <property type="evidence" value="ECO:0007669"/>
    <property type="project" value="GOC"/>
</dbReference>
<dbReference type="InterPro" id="IPR036188">
    <property type="entry name" value="FAD/NAD-bd_sf"/>
</dbReference>
<feature type="compositionally biased region" description="Polar residues" evidence="4">
    <location>
        <begin position="54"/>
        <end position="63"/>
    </location>
</feature>
<gene>
    <name evidence="7 8 9 10" type="primary">LOC103507641</name>
</gene>
<dbReference type="Pfam" id="PF01266">
    <property type="entry name" value="DAO"/>
    <property type="match status" value="1"/>
</dbReference>
<dbReference type="Proteomes" id="UP000079169">
    <property type="component" value="Unplaced"/>
</dbReference>
<sequence length="565" mass="64151">MKNHLLSVLSRSLFYKHRIIPCVYESISVRHFSHKKDGSNPGDQESSNDKDRISTSGQPTQESKVSDPHKALKETTNRYSFNDAEAPSGYVDPAKTDEHYHIKRAMRILKLDFQKLWRNVQDPESRYQGNTLFPTHVDILIIGGGAIGSSIAYFIKEKVLDGCRVAVVDRDFTVNYDLDEYARASTTLSVGGLRQQFSLRENIEMSLFGAEFLRNIKHHCHVIGEDEPDVNFTPNGYLFCASQDGAATLEKNHQLQKELGAKNVLLGPEQLKAKFPWLNTDDIALACLGLEKEGWFDPWLYLNAVKKKAISLGAEYVRGEVVDFLRRRNNQVHYEGYDDGEYHSVNECVVRDEKGELKTITFAICVIAAGAYSGQVARMLKIGDKNQEQGFLFVPLPVEPRKRYVYCFESPRGPGVNTPMVIDTTGTYFRREGLGNYYICGKSPTPEQEPPVDNLDVDYEYFNENVWPHLAHRVKAFEELKVSNAWAGYYDFNYFDENAIIGLHPSYHNIHFATGFSGHGIQQAPAIGRAVSELILDAEFKTIDLSRFLLERVARRQEAREVNIV</sequence>
<dbReference type="PANTHER" id="PTHR13847:SF287">
    <property type="entry name" value="FAD-DEPENDENT OXIDOREDUCTASE DOMAIN-CONTAINING PROTEIN 1"/>
    <property type="match status" value="1"/>
</dbReference>
<evidence type="ECO:0000256" key="1">
    <source>
        <dbReference type="ARBA" id="ARBA00023002"/>
    </source>
</evidence>
<evidence type="ECO:0000313" key="7">
    <source>
        <dbReference type="RefSeq" id="XP_026678273.1"/>
    </source>
</evidence>
<dbReference type="Gene3D" id="3.30.9.10">
    <property type="entry name" value="D-Amino Acid Oxidase, subunit A, domain 2"/>
    <property type="match status" value="1"/>
</dbReference>
<evidence type="ECO:0000256" key="3">
    <source>
        <dbReference type="ARBA" id="ARBA00046185"/>
    </source>
</evidence>
<dbReference type="GO" id="GO:0032981">
    <property type="term" value="P:mitochondrial respiratory chain complex I assembly"/>
    <property type="evidence" value="ECO:0007669"/>
    <property type="project" value="TreeGrafter"/>
</dbReference>
<proteinExistence type="predicted"/>
<dbReference type="GO" id="GO:0016491">
    <property type="term" value="F:oxidoreductase activity"/>
    <property type="evidence" value="ECO:0007669"/>
    <property type="project" value="UniProtKB-KW"/>
</dbReference>
<evidence type="ECO:0000256" key="2">
    <source>
        <dbReference type="ARBA" id="ARBA00039785"/>
    </source>
</evidence>
<evidence type="ECO:0000313" key="9">
    <source>
        <dbReference type="RefSeq" id="XP_026678275.1"/>
    </source>
</evidence>
<evidence type="ECO:0000313" key="10">
    <source>
        <dbReference type="RefSeq" id="XP_026678276.1"/>
    </source>
</evidence>
<dbReference type="RefSeq" id="XP_026678275.1">
    <property type="nucleotide sequence ID" value="XM_026822474.1"/>
</dbReference>
<dbReference type="AlphaFoldDB" id="A0A3Q0IPQ9"/>
<organism evidence="6 10">
    <name type="scientific">Diaphorina citri</name>
    <name type="common">Asian citrus psyllid</name>
    <dbReference type="NCBI Taxonomy" id="121845"/>
    <lineage>
        <taxon>Eukaryota</taxon>
        <taxon>Metazoa</taxon>
        <taxon>Ecdysozoa</taxon>
        <taxon>Arthropoda</taxon>
        <taxon>Hexapoda</taxon>
        <taxon>Insecta</taxon>
        <taxon>Pterygota</taxon>
        <taxon>Neoptera</taxon>
        <taxon>Paraneoptera</taxon>
        <taxon>Hemiptera</taxon>
        <taxon>Sternorrhyncha</taxon>
        <taxon>Psylloidea</taxon>
        <taxon>Psyllidae</taxon>
        <taxon>Diaphorininae</taxon>
        <taxon>Diaphorina</taxon>
    </lineage>
</organism>
<keyword evidence="6" id="KW-1185">Reference proteome</keyword>
<dbReference type="InterPro" id="IPR006076">
    <property type="entry name" value="FAD-dep_OxRdtase"/>
</dbReference>
<evidence type="ECO:0000256" key="4">
    <source>
        <dbReference type="SAM" id="MobiDB-lite"/>
    </source>
</evidence>
<dbReference type="PANTHER" id="PTHR13847">
    <property type="entry name" value="SARCOSINE DEHYDROGENASE-RELATED"/>
    <property type="match status" value="1"/>
</dbReference>
<dbReference type="Gene3D" id="3.50.50.60">
    <property type="entry name" value="FAD/NAD(P)-binding domain"/>
    <property type="match status" value="1"/>
</dbReference>
<evidence type="ECO:0000259" key="5">
    <source>
        <dbReference type="Pfam" id="PF01266"/>
    </source>
</evidence>
<feature type="domain" description="FAD dependent oxidoreductase" evidence="5">
    <location>
        <begin position="138"/>
        <end position="534"/>
    </location>
</feature>
<evidence type="ECO:0000313" key="8">
    <source>
        <dbReference type="RefSeq" id="XP_026678274.1"/>
    </source>
</evidence>
<accession>A0A3Q0IPQ9</accession>
<dbReference type="RefSeq" id="XP_026678274.1">
    <property type="nucleotide sequence ID" value="XM_026822473.1"/>
</dbReference>
<dbReference type="PaxDb" id="121845-A0A3Q0IPQ9"/>
<protein>
    <recommendedName>
        <fullName evidence="2">FAD-dependent oxidoreductase domain-containing protein 1</fullName>
    </recommendedName>
</protein>
<reference evidence="7 8" key="1">
    <citation type="submission" date="2025-04" db="UniProtKB">
        <authorList>
            <consortium name="RefSeq"/>
        </authorList>
    </citation>
    <scope>IDENTIFICATION</scope>
</reference>
<feature type="region of interest" description="Disordered" evidence="4">
    <location>
        <begin position="33"/>
        <end position="71"/>
    </location>
</feature>
<dbReference type="RefSeq" id="XP_026678273.1">
    <property type="nucleotide sequence ID" value="XM_026822472.1"/>
</dbReference>
<keyword evidence="1" id="KW-0560">Oxidoreductase</keyword>
<comment type="function">
    <text evidence="3">Required for the assembly of the mitochondrial membrane respiratory chain NADH dehydrogenase (Complex I). Involved in mid-late stages of complex I assembly.</text>
</comment>